<keyword evidence="14" id="KW-1185">Reference proteome</keyword>
<evidence type="ECO:0000256" key="8">
    <source>
        <dbReference type="ARBA" id="ARBA00023180"/>
    </source>
</evidence>
<feature type="compositionally biased region" description="Basic and acidic residues" evidence="9">
    <location>
        <begin position="520"/>
        <end position="529"/>
    </location>
</feature>
<protein>
    <recommendedName>
        <fullName evidence="15">Cathepsin F</fullName>
    </recommendedName>
</protein>
<feature type="compositionally biased region" description="Basic residues" evidence="9">
    <location>
        <begin position="589"/>
        <end position="598"/>
    </location>
</feature>
<feature type="compositionally biased region" description="Basic residues" evidence="9">
    <location>
        <begin position="480"/>
        <end position="492"/>
    </location>
</feature>
<gene>
    <name evidence="13" type="ORF">niasHT_021151</name>
</gene>
<dbReference type="InterPro" id="IPR013128">
    <property type="entry name" value="Peptidase_C1A"/>
</dbReference>
<feature type="domain" description="Peptidase C1A papain C-terminal" evidence="11">
    <location>
        <begin position="269"/>
        <end position="480"/>
    </location>
</feature>
<dbReference type="GO" id="GO:0005737">
    <property type="term" value="C:cytoplasm"/>
    <property type="evidence" value="ECO:0007669"/>
    <property type="project" value="UniProtKB-ARBA"/>
</dbReference>
<dbReference type="InterPro" id="IPR039417">
    <property type="entry name" value="Peptidase_C1A_papain-like"/>
</dbReference>
<proteinExistence type="inferred from homology"/>
<dbReference type="SMART" id="SM00848">
    <property type="entry name" value="Inhibitor_I29"/>
    <property type="match status" value="1"/>
</dbReference>
<evidence type="ECO:0000256" key="9">
    <source>
        <dbReference type="SAM" id="MobiDB-lite"/>
    </source>
</evidence>
<feature type="compositionally biased region" description="Basic residues" evidence="9">
    <location>
        <begin position="530"/>
        <end position="545"/>
    </location>
</feature>
<dbReference type="PROSITE" id="PS00639">
    <property type="entry name" value="THIOL_PROTEASE_HIS"/>
    <property type="match status" value="1"/>
</dbReference>
<dbReference type="InterPro" id="IPR038765">
    <property type="entry name" value="Papain-like_cys_pep_sf"/>
</dbReference>
<feature type="compositionally biased region" description="Basic and acidic residues" evidence="9">
    <location>
        <begin position="146"/>
        <end position="160"/>
    </location>
</feature>
<keyword evidence="7" id="KW-1015">Disulfide bond</keyword>
<evidence type="ECO:0000256" key="1">
    <source>
        <dbReference type="ARBA" id="ARBA00008455"/>
    </source>
</evidence>
<feature type="chain" id="PRO_5044805229" description="Cathepsin F" evidence="10">
    <location>
        <begin position="25"/>
        <end position="664"/>
    </location>
</feature>
<feature type="region of interest" description="Disordered" evidence="9">
    <location>
        <begin position="134"/>
        <end position="160"/>
    </location>
</feature>
<dbReference type="GO" id="GO:0006508">
    <property type="term" value="P:proteolysis"/>
    <property type="evidence" value="ECO:0007669"/>
    <property type="project" value="UniProtKB-KW"/>
</dbReference>
<evidence type="ECO:0000259" key="11">
    <source>
        <dbReference type="SMART" id="SM00645"/>
    </source>
</evidence>
<dbReference type="Gene3D" id="3.90.70.10">
    <property type="entry name" value="Cysteine proteinases"/>
    <property type="match status" value="1"/>
</dbReference>
<dbReference type="Pfam" id="PF08246">
    <property type="entry name" value="Inhibitor_I29"/>
    <property type="match status" value="1"/>
</dbReference>
<dbReference type="PROSITE" id="PS00640">
    <property type="entry name" value="THIOL_PROTEASE_ASN"/>
    <property type="match status" value="1"/>
</dbReference>
<accession>A0ABD2JF44</accession>
<dbReference type="InterPro" id="IPR013201">
    <property type="entry name" value="Prot_inhib_I29"/>
</dbReference>
<feature type="compositionally biased region" description="Basic and acidic residues" evidence="9">
    <location>
        <begin position="599"/>
        <end position="612"/>
    </location>
</feature>
<evidence type="ECO:0000256" key="2">
    <source>
        <dbReference type="ARBA" id="ARBA00022670"/>
    </source>
</evidence>
<evidence type="ECO:0000256" key="4">
    <source>
        <dbReference type="ARBA" id="ARBA00022801"/>
    </source>
</evidence>
<feature type="compositionally biased region" description="Basic residues" evidence="9">
    <location>
        <begin position="634"/>
        <end position="643"/>
    </location>
</feature>
<dbReference type="InterPro" id="IPR025660">
    <property type="entry name" value="Pept_his_AS"/>
</dbReference>
<feature type="region of interest" description="Disordered" evidence="9">
    <location>
        <begin position="468"/>
        <end position="650"/>
    </location>
</feature>
<dbReference type="PANTHER" id="PTHR12411">
    <property type="entry name" value="CYSTEINE PROTEASE FAMILY C1-RELATED"/>
    <property type="match status" value="1"/>
</dbReference>
<dbReference type="FunFam" id="3.90.70.10:FF:000057">
    <property type="entry name" value="Cysteine protease RD19A"/>
    <property type="match status" value="1"/>
</dbReference>
<feature type="domain" description="Cathepsin propeptide inhibitor" evidence="12">
    <location>
        <begin position="184"/>
        <end position="241"/>
    </location>
</feature>
<keyword evidence="8" id="KW-0325">Glycoprotein</keyword>
<feature type="compositionally biased region" description="Basic residues" evidence="9">
    <location>
        <begin position="510"/>
        <end position="519"/>
    </location>
</feature>
<evidence type="ECO:0000256" key="10">
    <source>
        <dbReference type="SAM" id="SignalP"/>
    </source>
</evidence>
<dbReference type="Pfam" id="PF00112">
    <property type="entry name" value="Peptidase_C1"/>
    <property type="match status" value="1"/>
</dbReference>
<dbReference type="InterPro" id="IPR000169">
    <property type="entry name" value="Pept_cys_AS"/>
</dbReference>
<dbReference type="SUPFAM" id="SSF54001">
    <property type="entry name" value="Cysteine proteinases"/>
    <property type="match status" value="1"/>
</dbReference>
<feature type="compositionally biased region" description="Basic residues" evidence="9">
    <location>
        <begin position="616"/>
        <end position="625"/>
    </location>
</feature>
<evidence type="ECO:0000256" key="6">
    <source>
        <dbReference type="ARBA" id="ARBA00023145"/>
    </source>
</evidence>
<dbReference type="InterPro" id="IPR025661">
    <property type="entry name" value="Pept_asp_AS"/>
</dbReference>
<feature type="signal peptide" evidence="10">
    <location>
        <begin position="1"/>
        <end position="24"/>
    </location>
</feature>
<dbReference type="AlphaFoldDB" id="A0ABD2JF44"/>
<keyword evidence="3 10" id="KW-0732">Signal</keyword>
<dbReference type="PROSITE" id="PS00139">
    <property type="entry name" value="THIOL_PROTEASE_CYS"/>
    <property type="match status" value="1"/>
</dbReference>
<dbReference type="EMBL" id="JBICBT010000987">
    <property type="protein sequence ID" value="KAL3089207.1"/>
    <property type="molecule type" value="Genomic_DNA"/>
</dbReference>
<keyword evidence="2" id="KW-0645">Protease</keyword>
<comment type="similarity">
    <text evidence="1">Belongs to the peptidase C1 family.</text>
</comment>
<dbReference type="Proteomes" id="UP001620626">
    <property type="component" value="Unassembled WGS sequence"/>
</dbReference>
<evidence type="ECO:0000313" key="13">
    <source>
        <dbReference type="EMBL" id="KAL3089207.1"/>
    </source>
</evidence>
<organism evidence="13 14">
    <name type="scientific">Heterodera trifolii</name>
    <dbReference type="NCBI Taxonomy" id="157864"/>
    <lineage>
        <taxon>Eukaryota</taxon>
        <taxon>Metazoa</taxon>
        <taxon>Ecdysozoa</taxon>
        <taxon>Nematoda</taxon>
        <taxon>Chromadorea</taxon>
        <taxon>Rhabditida</taxon>
        <taxon>Tylenchina</taxon>
        <taxon>Tylenchomorpha</taxon>
        <taxon>Tylenchoidea</taxon>
        <taxon>Heteroderidae</taxon>
        <taxon>Heteroderinae</taxon>
        <taxon>Heterodera</taxon>
    </lineage>
</organism>
<evidence type="ECO:0008006" key="15">
    <source>
        <dbReference type="Google" id="ProtNLM"/>
    </source>
</evidence>
<name>A0ABD2JF44_9BILA</name>
<keyword evidence="4" id="KW-0378">Hydrolase</keyword>
<sequence length="664" mass="76940">MFPHLFLLLRFSFFLLSAVAFVSSTSLHHRAIRAVNALNAEIGDSHFWKLGKIIGETETEELENGARRKSMEISLMRTGCLKQEDHLRILLGLCAVDAKGPRKKCLVDVVENADGGEEFVQRKCERDKGREEWQKEVENNEEGEEEQQRRSEEGQKDDDGTLWRMMAQLNRTIKANDLSDWDRFGQFVRRYGPKYSTKREIAKRFRIFKKNLAIAKRIQSAEKGTAEFGETKYSDLSVTEFQKIYLPYKWPLNSFGKMIDGGEIAEGILPESFDWRQKGAVTTVKNQGTCGSCWAFSVTGNIEGQWKLKKGELVELSEQELLDCDKLDMACQGGLPLQAYKEIERIGGLERENDYPYDAHKEKCHLKSERISAYINDSLQLPKDEAKMAQWLVQNGPISIGLNAMPMQFYRRGISHPPKWLCNPSWLNHGVLIVGFGEEARKPFWIIKNSWGTNWGEKGYYRMYRGGNTCGEEEEEGKGRGRVGGRKRKRRKEKGEEEEEEGKGRGGGGGRKRERKSRRKEKEEEEGKGRGRGGGRKRERRRRRKERGEEEEEEEEGKGRERVGGRKRRKEKGEKEEEEEGKGRGGGGGRKRERKSRRKEKEEEEGKGRERGGGGGRKRERRRKEKREEEGRKSMMKRKRKWRERGTRKILERSKTRINIYSTL</sequence>
<reference evidence="13 14" key="1">
    <citation type="submission" date="2024-10" db="EMBL/GenBank/DDBJ databases">
        <authorList>
            <person name="Kim D."/>
        </authorList>
    </citation>
    <scope>NUCLEOTIDE SEQUENCE [LARGE SCALE GENOMIC DNA]</scope>
    <source>
        <strain evidence="13">BH-2024</strain>
    </source>
</reference>
<keyword evidence="5" id="KW-0788">Thiol protease</keyword>
<dbReference type="CDD" id="cd02248">
    <property type="entry name" value="Peptidase_C1A"/>
    <property type="match status" value="1"/>
</dbReference>
<evidence type="ECO:0000259" key="12">
    <source>
        <dbReference type="SMART" id="SM00848"/>
    </source>
</evidence>
<evidence type="ECO:0000256" key="3">
    <source>
        <dbReference type="ARBA" id="ARBA00022729"/>
    </source>
</evidence>
<evidence type="ECO:0000256" key="7">
    <source>
        <dbReference type="ARBA" id="ARBA00023157"/>
    </source>
</evidence>
<dbReference type="Gene3D" id="3.10.450.10">
    <property type="match status" value="1"/>
</dbReference>
<dbReference type="PRINTS" id="PR00705">
    <property type="entry name" value="PAPAIN"/>
</dbReference>
<dbReference type="GO" id="GO:0008234">
    <property type="term" value="F:cysteine-type peptidase activity"/>
    <property type="evidence" value="ECO:0007669"/>
    <property type="project" value="UniProtKB-KW"/>
</dbReference>
<evidence type="ECO:0000313" key="14">
    <source>
        <dbReference type="Proteomes" id="UP001620626"/>
    </source>
</evidence>
<comment type="caution">
    <text evidence="13">The sequence shown here is derived from an EMBL/GenBank/DDBJ whole genome shotgun (WGS) entry which is preliminary data.</text>
</comment>
<dbReference type="InterPro" id="IPR000668">
    <property type="entry name" value="Peptidase_C1A_C"/>
</dbReference>
<keyword evidence="6" id="KW-0865">Zymogen</keyword>
<dbReference type="SMART" id="SM00645">
    <property type="entry name" value="Pept_C1"/>
    <property type="match status" value="1"/>
</dbReference>
<evidence type="ECO:0000256" key="5">
    <source>
        <dbReference type="ARBA" id="ARBA00022807"/>
    </source>
</evidence>